<protein>
    <submittedName>
        <fullName evidence="4">Uncharacterized protein</fullName>
    </submittedName>
</protein>
<dbReference type="PANTHER" id="PTHR13068:SF133">
    <property type="entry name" value="MITOCHONDRIAL TRANSCRIPTION TERMINATION FACTOR FAMILY PROTEIN"/>
    <property type="match status" value="1"/>
</dbReference>
<evidence type="ECO:0000256" key="2">
    <source>
        <dbReference type="ARBA" id="ARBA00022472"/>
    </source>
</evidence>
<dbReference type="InterPro" id="IPR038538">
    <property type="entry name" value="MTERF_sf"/>
</dbReference>
<dbReference type="SMART" id="SM00733">
    <property type="entry name" value="Mterf"/>
    <property type="match status" value="6"/>
</dbReference>
<evidence type="ECO:0000313" key="4">
    <source>
        <dbReference type="EMBL" id="SPC89253.1"/>
    </source>
</evidence>
<keyword evidence="2" id="KW-0804">Transcription</keyword>
<dbReference type="EMBL" id="OIVN01001054">
    <property type="protein sequence ID" value="SPC89253.1"/>
    <property type="molecule type" value="Genomic_DNA"/>
</dbReference>
<keyword evidence="2" id="KW-0806">Transcription termination</keyword>
<dbReference type="Pfam" id="PF02536">
    <property type="entry name" value="mTERF"/>
    <property type="match status" value="2"/>
</dbReference>
<sequence length="424" mass="48050">MVEVEVGCVRGCKREVFNDMWVAINAGTVTAQTRSGDVEAGLACVAIGFARGLLNGMVGYSVMAERKEREKQRSVWRRERKWEEKERGLSNVSYLINSCGLSPQSAILALQRVHFENPEKPDSVLNLLKENGFTKTHISKLVRLCPPLLVSDIEKTLLPKIEFFRSKGASSSDLPMILSTNPLLLARSLNNYIIPSYDFLKSLLLVDQKVLTTFKRSSLVDIANNIVPNISLLRQLGVPHSVICSFVMNNPRIAFNKHTRFVEAVNKVKEMGFDPMKTAFVIAIHAVIKQPIPESKLELYKRWGWSKDIALLAFKREPHCMLLSEEKITKAMDFFVNKMGCSAADIARYPLVLSFSLEKRIIPRCSVFQILLAKGFLKNDLSPSTLLKYSERYFLEKFVIKFQDDIPQLLDVYWGKTNLLEIGS</sequence>
<gene>
    <name evidence="4" type="ORF">FSB_LOCUS17135</name>
</gene>
<dbReference type="FunFam" id="1.25.70.10:FF:000001">
    <property type="entry name" value="Mitochondrial transcription termination factor-like"/>
    <property type="match status" value="1"/>
</dbReference>
<dbReference type="GO" id="GO:0003676">
    <property type="term" value="F:nucleic acid binding"/>
    <property type="evidence" value="ECO:0007669"/>
    <property type="project" value="InterPro"/>
</dbReference>
<dbReference type="InterPro" id="IPR003690">
    <property type="entry name" value="MTERF"/>
</dbReference>
<reference evidence="4" key="1">
    <citation type="submission" date="2018-02" db="EMBL/GenBank/DDBJ databases">
        <authorList>
            <person name="Cohen D.B."/>
            <person name="Kent A.D."/>
        </authorList>
    </citation>
    <scope>NUCLEOTIDE SEQUENCE</scope>
</reference>
<dbReference type="AlphaFoldDB" id="A0A2N9FQ05"/>
<organism evidence="4">
    <name type="scientific">Fagus sylvatica</name>
    <name type="common">Beechnut</name>
    <dbReference type="NCBI Taxonomy" id="28930"/>
    <lineage>
        <taxon>Eukaryota</taxon>
        <taxon>Viridiplantae</taxon>
        <taxon>Streptophyta</taxon>
        <taxon>Embryophyta</taxon>
        <taxon>Tracheophyta</taxon>
        <taxon>Spermatophyta</taxon>
        <taxon>Magnoliopsida</taxon>
        <taxon>eudicotyledons</taxon>
        <taxon>Gunneridae</taxon>
        <taxon>Pentapetalae</taxon>
        <taxon>rosids</taxon>
        <taxon>fabids</taxon>
        <taxon>Fagales</taxon>
        <taxon>Fagaceae</taxon>
        <taxon>Fagus</taxon>
    </lineage>
</organism>
<evidence type="ECO:0000256" key="3">
    <source>
        <dbReference type="ARBA" id="ARBA00022946"/>
    </source>
</evidence>
<keyword evidence="3" id="KW-0809">Transit peptide</keyword>
<dbReference type="Gene3D" id="1.25.70.10">
    <property type="entry name" value="Transcription termination factor 3, mitochondrial"/>
    <property type="match status" value="1"/>
</dbReference>
<dbReference type="GO" id="GO:0006353">
    <property type="term" value="P:DNA-templated transcription termination"/>
    <property type="evidence" value="ECO:0007669"/>
    <property type="project" value="UniProtKB-KW"/>
</dbReference>
<proteinExistence type="inferred from homology"/>
<evidence type="ECO:0000256" key="1">
    <source>
        <dbReference type="ARBA" id="ARBA00007692"/>
    </source>
</evidence>
<dbReference type="PANTHER" id="PTHR13068">
    <property type="entry name" value="CGI-12 PROTEIN-RELATED"/>
    <property type="match status" value="1"/>
</dbReference>
<keyword evidence="2" id="KW-0805">Transcription regulation</keyword>
<name>A0A2N9FQ05_FAGSY</name>
<accession>A0A2N9FQ05</accession>
<comment type="similarity">
    <text evidence="1">Belongs to the mTERF family.</text>
</comment>